<name>A7IBD8_XANP2</name>
<dbReference type="InterPro" id="IPR045599">
    <property type="entry name" value="DUF6456"/>
</dbReference>
<feature type="compositionally biased region" description="Low complexity" evidence="1">
    <location>
        <begin position="14"/>
        <end position="23"/>
    </location>
</feature>
<evidence type="ECO:0000313" key="4">
    <source>
        <dbReference type="Proteomes" id="UP000002417"/>
    </source>
</evidence>
<reference evidence="3 4" key="1">
    <citation type="submission" date="2007-07" db="EMBL/GenBank/DDBJ databases">
        <title>Complete sequence of chromosome of Xanthobacter autotrophicus Py2.</title>
        <authorList>
            <consortium name="US DOE Joint Genome Institute"/>
            <person name="Copeland A."/>
            <person name="Lucas S."/>
            <person name="Lapidus A."/>
            <person name="Barry K."/>
            <person name="Glavina del Rio T."/>
            <person name="Hammon N."/>
            <person name="Israni S."/>
            <person name="Dalin E."/>
            <person name="Tice H."/>
            <person name="Pitluck S."/>
            <person name="Sims D."/>
            <person name="Brettin T."/>
            <person name="Bruce D."/>
            <person name="Detter J.C."/>
            <person name="Han C."/>
            <person name="Tapia R."/>
            <person name="Brainard J."/>
            <person name="Schmutz J."/>
            <person name="Larimer F."/>
            <person name="Land M."/>
            <person name="Hauser L."/>
            <person name="Kyrpides N."/>
            <person name="Kim E."/>
            <person name="Ensigns S.A."/>
            <person name="Richardson P."/>
        </authorList>
    </citation>
    <scope>NUCLEOTIDE SEQUENCE [LARGE SCALE GENOMIC DNA]</scope>
    <source>
        <strain evidence="4">ATCC BAA-1158 / Py2</strain>
    </source>
</reference>
<dbReference type="PhylomeDB" id="A7IBD8"/>
<organism evidence="3 4">
    <name type="scientific">Xanthobacter autotrophicus (strain ATCC BAA-1158 / Py2)</name>
    <dbReference type="NCBI Taxonomy" id="78245"/>
    <lineage>
        <taxon>Bacteria</taxon>
        <taxon>Pseudomonadati</taxon>
        <taxon>Pseudomonadota</taxon>
        <taxon>Alphaproteobacteria</taxon>
        <taxon>Hyphomicrobiales</taxon>
        <taxon>Xanthobacteraceae</taxon>
        <taxon>Xanthobacter</taxon>
    </lineage>
</organism>
<proteinExistence type="predicted"/>
<dbReference type="STRING" id="78245.Xaut_0072"/>
<dbReference type="Pfam" id="PF20057">
    <property type="entry name" value="DUF6456"/>
    <property type="match status" value="1"/>
</dbReference>
<gene>
    <name evidence="3" type="ordered locus">Xaut_0072</name>
</gene>
<evidence type="ECO:0000256" key="1">
    <source>
        <dbReference type="SAM" id="MobiDB-lite"/>
    </source>
</evidence>
<evidence type="ECO:0000313" key="3">
    <source>
        <dbReference type="EMBL" id="ABS65331.1"/>
    </source>
</evidence>
<dbReference type="OrthoDB" id="7476630at2"/>
<dbReference type="eggNOG" id="COG0583">
    <property type="taxonomic scope" value="Bacteria"/>
</dbReference>
<dbReference type="HOGENOM" id="CLU_117500_0_0_5"/>
<feature type="region of interest" description="Disordered" evidence="1">
    <location>
        <begin position="1"/>
        <end position="23"/>
    </location>
</feature>
<feature type="domain" description="DUF6456" evidence="2">
    <location>
        <begin position="25"/>
        <end position="154"/>
    </location>
</feature>
<evidence type="ECO:0000259" key="2">
    <source>
        <dbReference type="Pfam" id="PF20057"/>
    </source>
</evidence>
<dbReference type="EMBL" id="CP000781">
    <property type="protein sequence ID" value="ABS65331.1"/>
    <property type="molecule type" value="Genomic_DNA"/>
</dbReference>
<accession>A7IBD8</accession>
<feature type="compositionally biased region" description="Polar residues" evidence="1">
    <location>
        <begin position="1"/>
        <end position="10"/>
    </location>
</feature>
<keyword evidence="4" id="KW-1185">Reference proteome</keyword>
<dbReference type="Proteomes" id="UP000002417">
    <property type="component" value="Chromosome"/>
</dbReference>
<sequence length="180" mass="19283">MAPRKTSSPKVQPRRAAPADAAAPQMNLAESPLAWLARRTGKDGRALVDPTQLIAGERLRADFTRAQLTPRITSRWSEVSGAGTPEAFTDMVLAAKLRVARAMTAVGPELSGVLLDVCCFLKGLEAVERERLWPARTAKVVLGLALDRLAVHYGLSGSTQGRARAPVRSWHAAPETPAQG</sequence>
<dbReference type="AlphaFoldDB" id="A7IBD8"/>
<dbReference type="KEGG" id="xau:Xaut_0072"/>
<protein>
    <recommendedName>
        <fullName evidence="2">DUF6456 domain-containing protein</fullName>
    </recommendedName>
</protein>